<evidence type="ECO:0000259" key="6">
    <source>
        <dbReference type="Pfam" id="PF12656"/>
    </source>
</evidence>
<feature type="compositionally biased region" description="Basic residues" evidence="5">
    <location>
        <begin position="353"/>
        <end position="362"/>
    </location>
</feature>
<organism evidence="7 8">
    <name type="scientific">Apiospora kogelbergensis</name>
    <dbReference type="NCBI Taxonomy" id="1337665"/>
    <lineage>
        <taxon>Eukaryota</taxon>
        <taxon>Fungi</taxon>
        <taxon>Dikarya</taxon>
        <taxon>Ascomycota</taxon>
        <taxon>Pezizomycotina</taxon>
        <taxon>Sordariomycetes</taxon>
        <taxon>Xylariomycetidae</taxon>
        <taxon>Amphisphaeriales</taxon>
        <taxon>Apiosporaceae</taxon>
        <taxon>Apiospora</taxon>
    </lineage>
</organism>
<comment type="caution">
    <text evidence="7">The sequence shown here is derived from an EMBL/GenBank/DDBJ whole genome shotgun (WGS) entry which is preliminary data.</text>
</comment>
<name>A0AAW0QX07_9PEZI</name>
<dbReference type="Pfam" id="PF12656">
    <property type="entry name" value="G-patch_2"/>
    <property type="match status" value="1"/>
</dbReference>
<accession>A0AAW0QX07</accession>
<protein>
    <recommendedName>
        <fullName evidence="4">Pre-mRNA-splicing factor</fullName>
    </recommendedName>
</protein>
<sequence>MSSSENHTQAPRIAIKFGAPSSSSSKPTSNRKAGQTSSALGKRPRPHALGGESESEDDAFSGKHEAVTSFGARGAQNDRQPRGTKSARTSSGPLVIACQDNRDWKENAKSKRPGKEALPHEKEARFGGPTKDTEPADQDKGIKWGLTVTKKPVDVDTSPAEGEASEPVYKEVVSTTQTEDDPRKTEGRVDADQDALNALMGKEDEHKKKIIIAGASNSTEDDALKRDFSTAAEVSTLEEYDQIPDGEFGLAMLRGMGFDGKNHGSRPKEVKRRPALLGLGAKEDEEIKKAELAQKRGHRERRPRLDEYRRDKEKEKERRHRDSSHSYKSERERDKRSHDDHRRRYDDRDRDSRRHRHGDSRH</sequence>
<proteinExistence type="inferred from homology"/>
<keyword evidence="3 4" id="KW-0539">Nucleus</keyword>
<dbReference type="EMBL" id="JAQQWP010000006">
    <property type="protein sequence ID" value="KAK8114894.1"/>
    <property type="molecule type" value="Genomic_DNA"/>
</dbReference>
<dbReference type="GO" id="GO:0005681">
    <property type="term" value="C:spliceosomal complex"/>
    <property type="evidence" value="ECO:0007669"/>
    <property type="project" value="UniProtKB-UniRule"/>
</dbReference>
<feature type="region of interest" description="Disordered" evidence="5">
    <location>
        <begin position="256"/>
        <end position="362"/>
    </location>
</feature>
<feature type="compositionally biased region" description="Basic and acidic residues" evidence="5">
    <location>
        <begin position="303"/>
        <end position="316"/>
    </location>
</feature>
<comment type="function">
    <text evidence="4">Involved in spliceosome maturation and the first step of pre-mRNA splicing.</text>
</comment>
<feature type="region of interest" description="Disordered" evidence="5">
    <location>
        <begin position="1"/>
        <end position="190"/>
    </location>
</feature>
<keyword evidence="8" id="KW-1185">Reference proteome</keyword>
<dbReference type="PANTHER" id="PTHR15818">
    <property type="entry name" value="G PATCH AND KOW-CONTAINING"/>
    <property type="match status" value="1"/>
</dbReference>
<feature type="compositionally biased region" description="Basic and acidic residues" evidence="5">
    <location>
        <begin position="281"/>
        <end position="294"/>
    </location>
</feature>
<feature type="compositionally biased region" description="Basic and acidic residues" evidence="5">
    <location>
        <begin position="180"/>
        <end position="190"/>
    </location>
</feature>
<evidence type="ECO:0000313" key="7">
    <source>
        <dbReference type="EMBL" id="KAK8114894.1"/>
    </source>
</evidence>
<evidence type="ECO:0000256" key="3">
    <source>
        <dbReference type="ARBA" id="ARBA00023242"/>
    </source>
</evidence>
<dbReference type="InterPro" id="IPR026822">
    <property type="entry name" value="Spp2/MOS2_G-patch"/>
</dbReference>
<dbReference type="InterPro" id="IPR045166">
    <property type="entry name" value="Spp2-like"/>
</dbReference>
<evidence type="ECO:0000313" key="8">
    <source>
        <dbReference type="Proteomes" id="UP001392437"/>
    </source>
</evidence>
<evidence type="ECO:0000256" key="2">
    <source>
        <dbReference type="ARBA" id="ARBA00008576"/>
    </source>
</evidence>
<gene>
    <name evidence="7" type="ORF">PG999_006963</name>
</gene>
<dbReference type="GO" id="GO:0000398">
    <property type="term" value="P:mRNA splicing, via spliceosome"/>
    <property type="evidence" value="ECO:0007669"/>
    <property type="project" value="UniProtKB-UniRule"/>
</dbReference>
<dbReference type="Proteomes" id="UP001392437">
    <property type="component" value="Unassembled WGS sequence"/>
</dbReference>
<evidence type="ECO:0000256" key="5">
    <source>
        <dbReference type="SAM" id="MobiDB-lite"/>
    </source>
</evidence>
<feature type="compositionally biased region" description="Basic and acidic residues" evidence="5">
    <location>
        <begin position="323"/>
        <end position="352"/>
    </location>
</feature>
<dbReference type="PANTHER" id="PTHR15818:SF2">
    <property type="entry name" value="G-PATCH DOMAIN AND KOW MOTIFS-CONTAINING PROTEIN"/>
    <property type="match status" value="1"/>
</dbReference>
<feature type="compositionally biased region" description="Basic and acidic residues" evidence="5">
    <location>
        <begin position="100"/>
        <end position="142"/>
    </location>
</feature>
<evidence type="ECO:0000256" key="1">
    <source>
        <dbReference type="ARBA" id="ARBA00004123"/>
    </source>
</evidence>
<reference evidence="7 8" key="1">
    <citation type="submission" date="2023-01" db="EMBL/GenBank/DDBJ databases">
        <title>Analysis of 21 Apiospora genomes using comparative genomics revels a genus with tremendous synthesis potential of carbohydrate active enzymes and secondary metabolites.</title>
        <authorList>
            <person name="Sorensen T."/>
        </authorList>
    </citation>
    <scope>NUCLEOTIDE SEQUENCE [LARGE SCALE GENOMIC DNA]</scope>
    <source>
        <strain evidence="7 8">CBS 117206</strain>
    </source>
</reference>
<keyword evidence="4" id="KW-0507">mRNA processing</keyword>
<dbReference type="AlphaFoldDB" id="A0AAW0QX07"/>
<comment type="similarity">
    <text evidence="2 4">Belongs to the SPP2 family.</text>
</comment>
<feature type="compositionally biased region" description="Polar residues" evidence="5">
    <location>
        <begin position="26"/>
        <end position="39"/>
    </location>
</feature>
<keyword evidence="4" id="KW-0747">Spliceosome</keyword>
<comment type="subcellular location">
    <subcellularLocation>
        <location evidence="1 4">Nucleus</location>
    </subcellularLocation>
</comment>
<feature type="domain" description="Spp2/MOS2 G-patch" evidence="6">
    <location>
        <begin position="233"/>
        <end position="284"/>
    </location>
</feature>
<evidence type="ECO:0000256" key="4">
    <source>
        <dbReference type="RuleBase" id="RU369096"/>
    </source>
</evidence>
<keyword evidence="4" id="KW-0508">mRNA splicing</keyword>